<proteinExistence type="inferred from homology"/>
<evidence type="ECO:0000259" key="14">
    <source>
        <dbReference type="Pfam" id="PF07715"/>
    </source>
</evidence>
<dbReference type="Proteomes" id="UP001580928">
    <property type="component" value="Unassembled WGS sequence"/>
</dbReference>
<evidence type="ECO:0000256" key="8">
    <source>
        <dbReference type="ARBA" id="ARBA00023170"/>
    </source>
</evidence>
<evidence type="ECO:0000313" key="15">
    <source>
        <dbReference type="EMBL" id="MFB5946246.1"/>
    </source>
</evidence>
<dbReference type="InterPro" id="IPR000531">
    <property type="entry name" value="Beta-barrel_TonB"/>
</dbReference>
<comment type="similarity">
    <text evidence="10 11">Belongs to the TonB-dependent receptor family.</text>
</comment>
<evidence type="ECO:0000259" key="13">
    <source>
        <dbReference type="Pfam" id="PF00593"/>
    </source>
</evidence>
<dbReference type="PROSITE" id="PS52016">
    <property type="entry name" value="TONB_DEPENDENT_REC_3"/>
    <property type="match status" value="1"/>
</dbReference>
<evidence type="ECO:0000256" key="12">
    <source>
        <dbReference type="SAM" id="SignalP"/>
    </source>
</evidence>
<keyword evidence="4 10" id="KW-0812">Transmembrane</keyword>
<evidence type="ECO:0000256" key="2">
    <source>
        <dbReference type="ARBA" id="ARBA00022448"/>
    </source>
</evidence>
<keyword evidence="2 10" id="KW-0813">Transport</keyword>
<evidence type="ECO:0000256" key="9">
    <source>
        <dbReference type="ARBA" id="ARBA00023237"/>
    </source>
</evidence>
<dbReference type="Gene3D" id="2.170.130.10">
    <property type="entry name" value="TonB-dependent receptor, plug domain"/>
    <property type="match status" value="1"/>
</dbReference>
<comment type="subcellular location">
    <subcellularLocation>
        <location evidence="1 10">Cell outer membrane</location>
        <topology evidence="1 10">Multi-pass membrane protein</topology>
    </subcellularLocation>
</comment>
<dbReference type="InterPro" id="IPR012910">
    <property type="entry name" value="Plug_dom"/>
</dbReference>
<evidence type="ECO:0000256" key="6">
    <source>
        <dbReference type="ARBA" id="ARBA00023077"/>
    </source>
</evidence>
<dbReference type="PANTHER" id="PTHR30069:SF29">
    <property type="entry name" value="HEMOGLOBIN AND HEMOGLOBIN-HAPTOGLOBIN-BINDING PROTEIN 1-RELATED"/>
    <property type="match status" value="1"/>
</dbReference>
<feature type="domain" description="TonB-dependent receptor-like beta-barrel" evidence="13">
    <location>
        <begin position="187"/>
        <end position="594"/>
    </location>
</feature>
<name>A0ABV5CFA7_9SPHI</name>
<dbReference type="InterPro" id="IPR036942">
    <property type="entry name" value="Beta-barrel_TonB_sf"/>
</dbReference>
<feature type="chain" id="PRO_5046319133" evidence="12">
    <location>
        <begin position="20"/>
        <end position="620"/>
    </location>
</feature>
<comment type="caution">
    <text evidence="15">The sequence shown here is derived from an EMBL/GenBank/DDBJ whole genome shotgun (WGS) entry which is preliminary data.</text>
</comment>
<keyword evidence="3 10" id="KW-1134">Transmembrane beta strand</keyword>
<feature type="domain" description="TonB-dependent receptor plug" evidence="14">
    <location>
        <begin position="49"/>
        <end position="150"/>
    </location>
</feature>
<evidence type="ECO:0000256" key="4">
    <source>
        <dbReference type="ARBA" id="ARBA00022692"/>
    </source>
</evidence>
<dbReference type="RefSeq" id="WP_375557773.1">
    <property type="nucleotide sequence ID" value="NZ_JBBVGT010000002.1"/>
</dbReference>
<dbReference type="SUPFAM" id="SSF56935">
    <property type="entry name" value="Porins"/>
    <property type="match status" value="1"/>
</dbReference>
<evidence type="ECO:0000313" key="16">
    <source>
        <dbReference type="Proteomes" id="UP001580928"/>
    </source>
</evidence>
<feature type="signal peptide" evidence="12">
    <location>
        <begin position="1"/>
        <end position="19"/>
    </location>
</feature>
<evidence type="ECO:0000256" key="10">
    <source>
        <dbReference type="PROSITE-ProRule" id="PRU01360"/>
    </source>
</evidence>
<keyword evidence="8 15" id="KW-0675">Receptor</keyword>
<dbReference type="PANTHER" id="PTHR30069">
    <property type="entry name" value="TONB-DEPENDENT OUTER MEMBRANE RECEPTOR"/>
    <property type="match status" value="1"/>
</dbReference>
<dbReference type="InterPro" id="IPR039426">
    <property type="entry name" value="TonB-dep_rcpt-like"/>
</dbReference>
<keyword evidence="16" id="KW-1185">Reference proteome</keyword>
<dbReference type="Pfam" id="PF00593">
    <property type="entry name" value="TonB_dep_Rec_b-barrel"/>
    <property type="match status" value="1"/>
</dbReference>
<dbReference type="InterPro" id="IPR037066">
    <property type="entry name" value="Plug_dom_sf"/>
</dbReference>
<gene>
    <name evidence="15" type="ORF">WKR92_10415</name>
</gene>
<dbReference type="EMBL" id="JBBVGT010000002">
    <property type="protein sequence ID" value="MFB5946246.1"/>
    <property type="molecule type" value="Genomic_DNA"/>
</dbReference>
<evidence type="ECO:0000256" key="5">
    <source>
        <dbReference type="ARBA" id="ARBA00022729"/>
    </source>
</evidence>
<evidence type="ECO:0000256" key="3">
    <source>
        <dbReference type="ARBA" id="ARBA00022452"/>
    </source>
</evidence>
<keyword evidence="6 11" id="KW-0798">TonB box</keyword>
<evidence type="ECO:0000256" key="7">
    <source>
        <dbReference type="ARBA" id="ARBA00023136"/>
    </source>
</evidence>
<dbReference type="Gene3D" id="2.40.170.20">
    <property type="entry name" value="TonB-dependent receptor, beta-barrel domain"/>
    <property type="match status" value="1"/>
</dbReference>
<protein>
    <submittedName>
        <fullName evidence="15">TonB-dependent receptor</fullName>
    </submittedName>
</protein>
<keyword evidence="5 12" id="KW-0732">Signal</keyword>
<dbReference type="Pfam" id="PF07715">
    <property type="entry name" value="Plug"/>
    <property type="match status" value="1"/>
</dbReference>
<organism evidence="15 16">
    <name type="scientific">Albibacterium profundi</name>
    <dbReference type="NCBI Taxonomy" id="3134906"/>
    <lineage>
        <taxon>Bacteria</taxon>
        <taxon>Pseudomonadati</taxon>
        <taxon>Bacteroidota</taxon>
        <taxon>Sphingobacteriia</taxon>
        <taxon>Sphingobacteriales</taxon>
        <taxon>Sphingobacteriaceae</taxon>
        <taxon>Albibacterium</taxon>
    </lineage>
</organism>
<sequence>MIRKLLITVAVSVPCLAAAQISSEASDQTLNEVVITENRLQLPFTGQNRNIQIIDKEQIKALPAQSVAELLTYVSGVDVRQRGPWGAQTDISIDGGTFEQTIILLNGVKMVDPQTGHNTMNLPVSVGIIERIEVLKGSAARIYGINSLTGAINIVTVKPDRTGIEAQVNAGTNFKDNEENPDKIYSSKGIQLAGSYADENQNHLLSGDLQSGSGHRYNTAFKNHKLFYQGNMQLSSRDRLSVMGGYIYNNFGANGYYASPIDKEALEIVQTGIGSITYSNQVNDRLTISPRVNYRYNYDDYRFYRDDLSTARNQHYTHVLSPELNANYRTDFGDFGFGAEARFEKINSSNIGDHTRKNVGIYAEFGTEKIQDFQINAGAYVNYNSTFGWQVYPGLDVGYSINQFWNLYINTGTGQRIPSLTDLYYDTPSNVGNENLEPENSWYAEGGIKFNNSKLRLNASYFHRAVDNFIDWVRMNAEQPWHSENFLKNTVNGLNMSADYRRQLNQIHLMAGLSYTYLDPVLESKQAESNLSKYAIESLRHQLVAKATLGYKDFNITVTERFQERINYKSYFITDARVSYQLGSYAVFANASNLFDTEYIEVAATPMPGRWYNLGLKVSL</sequence>
<reference evidence="15 16" key="1">
    <citation type="submission" date="2024-04" db="EMBL/GenBank/DDBJ databases">
        <title>Albibacterium profundi sp. nov., isolated from sediment of the Challenger Deep of Mariana Trench.</title>
        <authorList>
            <person name="Wang Y."/>
        </authorList>
    </citation>
    <scope>NUCLEOTIDE SEQUENCE [LARGE SCALE GENOMIC DNA]</scope>
    <source>
        <strain evidence="15 16">RHL897</strain>
    </source>
</reference>
<keyword evidence="7 10" id="KW-0472">Membrane</keyword>
<accession>A0ABV5CFA7</accession>
<evidence type="ECO:0000256" key="11">
    <source>
        <dbReference type="RuleBase" id="RU003357"/>
    </source>
</evidence>
<evidence type="ECO:0000256" key="1">
    <source>
        <dbReference type="ARBA" id="ARBA00004571"/>
    </source>
</evidence>
<keyword evidence="9 10" id="KW-0998">Cell outer membrane</keyword>